<dbReference type="EMBL" id="UINC01035969">
    <property type="protein sequence ID" value="SVB29213.1"/>
    <property type="molecule type" value="Genomic_DNA"/>
</dbReference>
<evidence type="ECO:0008006" key="4">
    <source>
        <dbReference type="Google" id="ProtNLM"/>
    </source>
</evidence>
<keyword evidence="2" id="KW-0472">Membrane</keyword>
<gene>
    <name evidence="3" type="ORF">METZ01_LOCUS182067</name>
</gene>
<evidence type="ECO:0000313" key="3">
    <source>
        <dbReference type="EMBL" id="SVB29213.1"/>
    </source>
</evidence>
<keyword evidence="2" id="KW-0812">Transmembrane</keyword>
<evidence type="ECO:0000256" key="2">
    <source>
        <dbReference type="SAM" id="Phobius"/>
    </source>
</evidence>
<dbReference type="Gene3D" id="1.10.510.10">
    <property type="entry name" value="Transferase(Phosphotransferase) domain 1"/>
    <property type="match status" value="1"/>
</dbReference>
<proteinExistence type="predicted"/>
<dbReference type="SUPFAM" id="SSF56112">
    <property type="entry name" value="Protein kinase-like (PK-like)"/>
    <property type="match status" value="1"/>
</dbReference>
<sequence length="333" mass="35278">VACIESQVDVLRRLQFPGVVPLEGFDRQGDTVTIQLGDDLPPLGEQPPGSAAECAALGAALSRTIGEVHRAGYVHCDLRSDTVLVDTGGRPLLSGFDRATVATPEARREDLRSLVALLTGVLALLSTTDRADERRCRRRLARALRPRRHSDTFELAFALAELAADFDEKAPASTPASVDSPAGPPTDDLRSRINSGATLPHRWALPALLLLLSVVGIIYVVGADRESRPVLAPDGPIVEFDGQRYQVGRPGDVAVVGDWAVDDGGCNGSSTVVLLRPETGELFAFSGWAETGELVASRLGTHRDAVDLAVVTGGCDELLVVDDGDLRTPVVVG</sequence>
<name>A0A382CV83_9ZZZZ</name>
<dbReference type="InterPro" id="IPR011009">
    <property type="entry name" value="Kinase-like_dom_sf"/>
</dbReference>
<protein>
    <recommendedName>
        <fullName evidence="4">Protein kinase domain-containing protein</fullName>
    </recommendedName>
</protein>
<evidence type="ECO:0000256" key="1">
    <source>
        <dbReference type="SAM" id="MobiDB-lite"/>
    </source>
</evidence>
<dbReference type="AlphaFoldDB" id="A0A382CV83"/>
<keyword evidence="2" id="KW-1133">Transmembrane helix</keyword>
<feature type="transmembrane region" description="Helical" evidence="2">
    <location>
        <begin position="203"/>
        <end position="221"/>
    </location>
</feature>
<feature type="region of interest" description="Disordered" evidence="1">
    <location>
        <begin position="170"/>
        <end position="191"/>
    </location>
</feature>
<accession>A0A382CV83</accession>
<feature type="non-terminal residue" evidence="3">
    <location>
        <position position="1"/>
    </location>
</feature>
<organism evidence="3">
    <name type="scientific">marine metagenome</name>
    <dbReference type="NCBI Taxonomy" id="408172"/>
    <lineage>
        <taxon>unclassified sequences</taxon>
        <taxon>metagenomes</taxon>
        <taxon>ecological metagenomes</taxon>
    </lineage>
</organism>
<reference evidence="3" key="1">
    <citation type="submission" date="2018-05" db="EMBL/GenBank/DDBJ databases">
        <authorList>
            <person name="Lanie J.A."/>
            <person name="Ng W.-L."/>
            <person name="Kazmierczak K.M."/>
            <person name="Andrzejewski T.M."/>
            <person name="Davidsen T.M."/>
            <person name="Wayne K.J."/>
            <person name="Tettelin H."/>
            <person name="Glass J.I."/>
            <person name="Rusch D."/>
            <person name="Podicherti R."/>
            <person name="Tsui H.-C.T."/>
            <person name="Winkler M.E."/>
        </authorList>
    </citation>
    <scope>NUCLEOTIDE SEQUENCE</scope>
</reference>